<feature type="region of interest" description="Disordered" evidence="1">
    <location>
        <begin position="71"/>
        <end position="114"/>
    </location>
</feature>
<sequence length="114" mass="11411">MLEDRFPTLLAEAEGGDEDAFRAIYGAAAGAPPPATAISPEHLDGIADTADTTVLAADRIGIVAAARLISSQPRDRGGGGAAPRRARPGHVLLPPWSASVSRPAAPPPAVASAG</sequence>
<feature type="compositionally biased region" description="Low complexity" evidence="1">
    <location>
        <begin position="94"/>
        <end position="103"/>
    </location>
</feature>
<dbReference type="EMBL" id="BAABAT010000046">
    <property type="protein sequence ID" value="GAA4261567.1"/>
    <property type="molecule type" value="Genomic_DNA"/>
</dbReference>
<evidence type="ECO:0000313" key="3">
    <source>
        <dbReference type="Proteomes" id="UP001500620"/>
    </source>
</evidence>
<evidence type="ECO:0000313" key="2">
    <source>
        <dbReference type="EMBL" id="GAA4261567.1"/>
    </source>
</evidence>
<feature type="compositionally biased region" description="Pro residues" evidence="1">
    <location>
        <begin position="104"/>
        <end position="114"/>
    </location>
</feature>
<protein>
    <submittedName>
        <fullName evidence="2">Uncharacterized protein</fullName>
    </submittedName>
</protein>
<evidence type="ECO:0000256" key="1">
    <source>
        <dbReference type="SAM" id="MobiDB-lite"/>
    </source>
</evidence>
<gene>
    <name evidence="2" type="ORF">GCM10022255_094660</name>
</gene>
<proteinExistence type="predicted"/>
<accession>A0ABP8DQ88</accession>
<keyword evidence="3" id="KW-1185">Reference proteome</keyword>
<reference evidence="3" key="1">
    <citation type="journal article" date="2019" name="Int. J. Syst. Evol. Microbiol.">
        <title>The Global Catalogue of Microorganisms (GCM) 10K type strain sequencing project: providing services to taxonomists for standard genome sequencing and annotation.</title>
        <authorList>
            <consortium name="The Broad Institute Genomics Platform"/>
            <consortium name="The Broad Institute Genome Sequencing Center for Infectious Disease"/>
            <person name="Wu L."/>
            <person name="Ma J."/>
        </authorList>
    </citation>
    <scope>NUCLEOTIDE SEQUENCE [LARGE SCALE GENOMIC DNA]</scope>
    <source>
        <strain evidence="3">JCM 17441</strain>
    </source>
</reference>
<organism evidence="2 3">
    <name type="scientific">Dactylosporangium darangshiense</name>
    <dbReference type="NCBI Taxonomy" id="579108"/>
    <lineage>
        <taxon>Bacteria</taxon>
        <taxon>Bacillati</taxon>
        <taxon>Actinomycetota</taxon>
        <taxon>Actinomycetes</taxon>
        <taxon>Micromonosporales</taxon>
        <taxon>Micromonosporaceae</taxon>
        <taxon>Dactylosporangium</taxon>
    </lineage>
</organism>
<name>A0ABP8DQ88_9ACTN</name>
<comment type="caution">
    <text evidence="2">The sequence shown here is derived from an EMBL/GenBank/DDBJ whole genome shotgun (WGS) entry which is preliminary data.</text>
</comment>
<dbReference type="Proteomes" id="UP001500620">
    <property type="component" value="Unassembled WGS sequence"/>
</dbReference>